<protein>
    <recommendedName>
        <fullName evidence="5">DYW domain-containing protein</fullName>
    </recommendedName>
</protein>
<dbReference type="InterPro" id="IPR002885">
    <property type="entry name" value="PPR_rpt"/>
</dbReference>
<dbReference type="EnsemblPlants" id="Kaladp0063s0057.1.v1.1">
    <property type="protein sequence ID" value="Kaladp0063s0057.1.v1.1.CDS.1"/>
    <property type="gene ID" value="Kaladp0063s0057.v1.1"/>
</dbReference>
<dbReference type="InterPro" id="IPR011990">
    <property type="entry name" value="TPR-like_helical_dom_sf"/>
</dbReference>
<name>A0A7N0UEA0_KALFE</name>
<keyword evidence="7" id="KW-1185">Reference proteome</keyword>
<evidence type="ECO:0000256" key="3">
    <source>
        <dbReference type="PROSITE-ProRule" id="PRU00708"/>
    </source>
</evidence>
<dbReference type="OMA" id="AGYMKEG"/>
<dbReference type="InterPro" id="IPR046849">
    <property type="entry name" value="E2_motif"/>
</dbReference>
<evidence type="ECO:0000256" key="1">
    <source>
        <dbReference type="ARBA" id="ARBA00006643"/>
    </source>
</evidence>
<feature type="repeat" description="PPR" evidence="3">
    <location>
        <begin position="227"/>
        <end position="257"/>
    </location>
</feature>
<feature type="repeat" description="PPR" evidence="3">
    <location>
        <begin position="258"/>
        <end position="292"/>
    </location>
</feature>
<evidence type="ECO:0000259" key="5">
    <source>
        <dbReference type="Pfam" id="PF14432"/>
    </source>
</evidence>
<dbReference type="InterPro" id="IPR046848">
    <property type="entry name" value="E_motif"/>
</dbReference>
<dbReference type="Pfam" id="PF14432">
    <property type="entry name" value="DYW_deaminase"/>
    <property type="match status" value="1"/>
</dbReference>
<evidence type="ECO:0000256" key="4">
    <source>
        <dbReference type="SAM" id="MobiDB-lite"/>
    </source>
</evidence>
<feature type="domain" description="DYW" evidence="5">
    <location>
        <begin position="576"/>
        <end position="668"/>
    </location>
</feature>
<comment type="similarity">
    <text evidence="1">Belongs to the PPR family. PCMP-H subfamily.</text>
</comment>
<dbReference type="Pfam" id="PF20431">
    <property type="entry name" value="E_motif"/>
    <property type="match status" value="1"/>
</dbReference>
<dbReference type="InterPro" id="IPR032867">
    <property type="entry name" value="DYW_dom"/>
</dbReference>
<dbReference type="PANTHER" id="PTHR47926">
    <property type="entry name" value="PENTATRICOPEPTIDE REPEAT-CONTAINING PROTEIN"/>
    <property type="match status" value="1"/>
</dbReference>
<evidence type="ECO:0000313" key="6">
    <source>
        <dbReference type="EnsemblPlants" id="Kaladp0063s0057.1.v1.1.CDS.1"/>
    </source>
</evidence>
<dbReference type="Pfam" id="PF01535">
    <property type="entry name" value="PPR"/>
    <property type="match status" value="4"/>
</dbReference>
<dbReference type="FunFam" id="1.25.40.10:FF:000366">
    <property type="entry name" value="Pentatricopeptide (PPR) repeat-containing protein"/>
    <property type="match status" value="1"/>
</dbReference>
<feature type="region of interest" description="Disordered" evidence="4">
    <location>
        <begin position="20"/>
        <end position="43"/>
    </location>
</feature>
<dbReference type="AlphaFoldDB" id="A0A7N0UEA0"/>
<dbReference type="FunFam" id="1.25.40.10:FF:000344">
    <property type="entry name" value="Pentatricopeptide repeat-containing protein"/>
    <property type="match status" value="1"/>
</dbReference>
<dbReference type="PROSITE" id="PS51375">
    <property type="entry name" value="PPR"/>
    <property type="match status" value="3"/>
</dbReference>
<dbReference type="Pfam" id="PF13041">
    <property type="entry name" value="PPR_2"/>
    <property type="match status" value="1"/>
</dbReference>
<organism evidence="6 7">
    <name type="scientific">Kalanchoe fedtschenkoi</name>
    <name type="common">Lavender scallops</name>
    <name type="synonym">South American air plant</name>
    <dbReference type="NCBI Taxonomy" id="63787"/>
    <lineage>
        <taxon>Eukaryota</taxon>
        <taxon>Viridiplantae</taxon>
        <taxon>Streptophyta</taxon>
        <taxon>Embryophyta</taxon>
        <taxon>Tracheophyta</taxon>
        <taxon>Spermatophyta</taxon>
        <taxon>Magnoliopsida</taxon>
        <taxon>eudicotyledons</taxon>
        <taxon>Gunneridae</taxon>
        <taxon>Pentapetalae</taxon>
        <taxon>Saxifragales</taxon>
        <taxon>Crassulaceae</taxon>
        <taxon>Kalanchoe</taxon>
    </lineage>
</organism>
<dbReference type="FunFam" id="1.25.40.10:FF:000031">
    <property type="entry name" value="Pentatricopeptide repeat-containing protein mitochondrial"/>
    <property type="match status" value="1"/>
</dbReference>
<dbReference type="GO" id="GO:0003723">
    <property type="term" value="F:RNA binding"/>
    <property type="evidence" value="ECO:0007669"/>
    <property type="project" value="InterPro"/>
</dbReference>
<dbReference type="GO" id="GO:0008270">
    <property type="term" value="F:zinc ion binding"/>
    <property type="evidence" value="ECO:0007669"/>
    <property type="project" value="InterPro"/>
</dbReference>
<keyword evidence="2" id="KW-0677">Repeat</keyword>
<dbReference type="Proteomes" id="UP000594263">
    <property type="component" value="Unplaced"/>
</dbReference>
<feature type="repeat" description="PPR" evidence="3">
    <location>
        <begin position="361"/>
        <end position="395"/>
    </location>
</feature>
<dbReference type="PANTHER" id="PTHR47926:SF540">
    <property type="entry name" value="PENTATRICOPEPTIDE REPEAT-CONTAINING PROTEIN"/>
    <property type="match status" value="1"/>
</dbReference>
<reference evidence="6" key="1">
    <citation type="submission" date="2021-01" db="UniProtKB">
        <authorList>
            <consortium name="EnsemblPlants"/>
        </authorList>
    </citation>
    <scope>IDENTIFICATION</scope>
</reference>
<dbReference type="Pfam" id="PF20430">
    <property type="entry name" value="Eplus_motif"/>
    <property type="match status" value="1"/>
</dbReference>
<dbReference type="NCBIfam" id="TIGR00756">
    <property type="entry name" value="PPR"/>
    <property type="match status" value="3"/>
</dbReference>
<sequence length="668" mass="73890">MPRGPPPQPKPNLNVIVHAISSSPHPPRASQSPPKWIPKPSSPATLQTHVRPLLQHPAVFLPSYPPVFQFLTGLNLLNLGRQVHAHMAVRGLAPDAFLGAKMIAFYASSGDLDSAKLVFRGVGVWSGLLCNAMIRAYASYGVCCKALELYARMHLSCLGADNFTLPFVLKSCAELGRGWMGKSVHGQSLRLGLVHDMYIATSLIGMYVKCGDIWEAHKLFDEIPVRDVASWNSLIAGHMKDGNIDMAEQLFDAMPCSNIVSWTAMISGYAQNGLDDRALSLFDEMCKTSSVVKPNWVTIMSVLPSCGHSAALERGRWIHSYANSIGLGAHPLVQTALVAMYAKCGSLVESRRCFDSMRKRNLVAWNTLITAYASHGRGRECVSTFEEMLRNGVQPDGISFTGLLSGCSHSGLTDYGLRYFNCMQFEFSVEPKHEHYACMVDLMARAGRLVEAMNLIKGMPVEGGPSIWGALLSACRSHRNLEIAEVAARKLFNLEPECTGNYVLLSNMYAEKGMWEEVNDLRAILKLQGLKKNPGCSWIEVNETSTLFFSGDTSHPQIRQIYALLEELPEKIKNAGYTPDTSSVLHDISEEEKVSNLTTHSEKLAIAFGLLNTGHGQTLRVTKNLRICGDCHTFIKFISTLYQRMIIVRDVNRFHHFKNGACSCGDYW</sequence>
<evidence type="ECO:0000256" key="2">
    <source>
        <dbReference type="ARBA" id="ARBA00022737"/>
    </source>
</evidence>
<dbReference type="GO" id="GO:0009451">
    <property type="term" value="P:RNA modification"/>
    <property type="evidence" value="ECO:0007669"/>
    <property type="project" value="InterPro"/>
</dbReference>
<proteinExistence type="inferred from homology"/>
<accession>A0A7N0UEA0</accession>
<dbReference type="Gramene" id="Kaladp0063s0057.1.v1.1">
    <property type="protein sequence ID" value="Kaladp0063s0057.1.v1.1.CDS.1"/>
    <property type="gene ID" value="Kaladp0063s0057.v1.1"/>
</dbReference>
<evidence type="ECO:0000313" key="7">
    <source>
        <dbReference type="Proteomes" id="UP000594263"/>
    </source>
</evidence>
<dbReference type="InterPro" id="IPR046960">
    <property type="entry name" value="PPR_At4g14850-like_plant"/>
</dbReference>
<dbReference type="Gene3D" id="1.25.40.10">
    <property type="entry name" value="Tetratricopeptide repeat domain"/>
    <property type="match status" value="3"/>
</dbReference>